<feature type="domain" description="PAS" evidence="7">
    <location>
        <begin position="230"/>
        <end position="266"/>
    </location>
</feature>
<dbReference type="Proteomes" id="UP001283361">
    <property type="component" value="Unassembled WGS sequence"/>
</dbReference>
<dbReference type="Pfam" id="PF14598">
    <property type="entry name" value="PAS_11"/>
    <property type="match status" value="1"/>
</dbReference>
<proteinExistence type="predicted"/>
<feature type="region of interest" description="Disordered" evidence="6">
    <location>
        <begin position="806"/>
        <end position="900"/>
    </location>
</feature>
<feature type="compositionally biased region" description="Polar residues" evidence="6">
    <location>
        <begin position="876"/>
        <end position="900"/>
    </location>
</feature>
<evidence type="ECO:0000256" key="6">
    <source>
        <dbReference type="SAM" id="MobiDB-lite"/>
    </source>
</evidence>
<dbReference type="InterPro" id="IPR000014">
    <property type="entry name" value="PAS"/>
</dbReference>
<keyword evidence="9" id="KW-1185">Reference proteome</keyword>
<dbReference type="FunFam" id="3.30.450.20:FF:000074">
    <property type="entry name" value="Aryl hydrocarbon receptor"/>
    <property type="match status" value="1"/>
</dbReference>
<dbReference type="GO" id="GO:0006805">
    <property type="term" value="P:xenobiotic metabolic process"/>
    <property type="evidence" value="ECO:0007669"/>
    <property type="project" value="InterPro"/>
</dbReference>
<accession>A0AAE1CIH3</accession>
<keyword evidence="2" id="KW-0805">Transcription regulation</keyword>
<comment type="caution">
    <text evidence="8">The sequence shown here is derived from an EMBL/GenBank/DDBJ whole genome shotgun (WGS) entry which is preliminary data.</text>
</comment>
<keyword evidence="3" id="KW-0238">DNA-binding</keyword>
<dbReference type="EMBL" id="JAWDGP010008055">
    <property type="protein sequence ID" value="KAK3696095.1"/>
    <property type="molecule type" value="Genomic_DNA"/>
</dbReference>
<dbReference type="FunFam" id="3.30.450.20:FF:000069">
    <property type="entry name" value="Aryl hydrocarbon receptor"/>
    <property type="match status" value="1"/>
</dbReference>
<evidence type="ECO:0000313" key="9">
    <source>
        <dbReference type="Proteomes" id="UP001283361"/>
    </source>
</evidence>
<dbReference type="Pfam" id="PF00989">
    <property type="entry name" value="PAS"/>
    <property type="match status" value="1"/>
</dbReference>
<dbReference type="Gene3D" id="3.30.450.20">
    <property type="entry name" value="PAS domain"/>
    <property type="match status" value="2"/>
</dbReference>
<dbReference type="InterPro" id="IPR035965">
    <property type="entry name" value="PAS-like_dom_sf"/>
</dbReference>
<dbReference type="CDD" id="cd00130">
    <property type="entry name" value="PAS"/>
    <property type="match status" value="2"/>
</dbReference>
<protein>
    <recommendedName>
        <fullName evidence="7">PAS domain-containing protein</fullName>
    </recommendedName>
</protein>
<dbReference type="InterPro" id="IPR013767">
    <property type="entry name" value="PAS_fold"/>
</dbReference>
<dbReference type="GO" id="GO:0000976">
    <property type="term" value="F:transcription cis-regulatory region binding"/>
    <property type="evidence" value="ECO:0007669"/>
    <property type="project" value="TreeGrafter"/>
</dbReference>
<dbReference type="PANTHER" id="PTHR10649">
    <property type="entry name" value="ARYL HYDROCARBON RECEPTOR"/>
    <property type="match status" value="1"/>
</dbReference>
<dbReference type="GO" id="GO:0004879">
    <property type="term" value="F:nuclear receptor activity"/>
    <property type="evidence" value="ECO:0007669"/>
    <property type="project" value="TreeGrafter"/>
</dbReference>
<name>A0AAE1CIH3_9GAST</name>
<dbReference type="GO" id="GO:0034751">
    <property type="term" value="C:aryl hydrocarbon receptor complex"/>
    <property type="evidence" value="ECO:0007669"/>
    <property type="project" value="TreeGrafter"/>
</dbReference>
<reference evidence="8" key="1">
    <citation type="journal article" date="2023" name="G3 (Bethesda)">
        <title>A reference genome for the long-term kleptoplast-retaining sea slug Elysia crispata morphotype clarki.</title>
        <authorList>
            <person name="Eastman K.E."/>
            <person name="Pendleton A.L."/>
            <person name="Shaikh M.A."/>
            <person name="Suttiyut T."/>
            <person name="Ogas R."/>
            <person name="Tomko P."/>
            <person name="Gavelis G."/>
            <person name="Widhalm J.R."/>
            <person name="Wisecaver J.H."/>
        </authorList>
    </citation>
    <scope>NUCLEOTIDE SEQUENCE</scope>
    <source>
        <strain evidence="8">ECLA1</strain>
    </source>
</reference>
<dbReference type="SUPFAM" id="SSF55785">
    <property type="entry name" value="PYP-like sensor domain (PAS domain)"/>
    <property type="match status" value="2"/>
</dbReference>
<comment type="subcellular location">
    <subcellularLocation>
        <location evidence="1">Nucleus</location>
    </subcellularLocation>
</comment>
<evidence type="ECO:0000313" key="8">
    <source>
        <dbReference type="EMBL" id="KAK3696095.1"/>
    </source>
</evidence>
<dbReference type="PROSITE" id="PS50112">
    <property type="entry name" value="PAS"/>
    <property type="match status" value="2"/>
</dbReference>
<dbReference type="AlphaFoldDB" id="A0AAE1CIH3"/>
<evidence type="ECO:0000259" key="7">
    <source>
        <dbReference type="PROSITE" id="PS50112"/>
    </source>
</evidence>
<keyword evidence="5" id="KW-0539">Nucleus</keyword>
<feature type="region of interest" description="Disordered" evidence="6">
    <location>
        <begin position="754"/>
        <end position="776"/>
    </location>
</feature>
<feature type="region of interest" description="Disordered" evidence="6">
    <location>
        <begin position="347"/>
        <end position="383"/>
    </location>
</feature>
<dbReference type="InterPro" id="IPR039091">
    <property type="entry name" value="AHR/AHRR"/>
</dbReference>
<dbReference type="GO" id="GO:0005634">
    <property type="term" value="C:nucleus"/>
    <property type="evidence" value="ECO:0007669"/>
    <property type="project" value="UniProtKB-SubCell"/>
</dbReference>
<dbReference type="SMART" id="SM00091">
    <property type="entry name" value="PAS"/>
    <property type="match status" value="2"/>
</dbReference>
<feature type="region of interest" description="Disordered" evidence="6">
    <location>
        <begin position="1"/>
        <end position="23"/>
    </location>
</feature>
<organism evidence="8 9">
    <name type="scientific">Elysia crispata</name>
    <name type="common">lettuce slug</name>
    <dbReference type="NCBI Taxonomy" id="231223"/>
    <lineage>
        <taxon>Eukaryota</taxon>
        <taxon>Metazoa</taxon>
        <taxon>Spiralia</taxon>
        <taxon>Lophotrochozoa</taxon>
        <taxon>Mollusca</taxon>
        <taxon>Gastropoda</taxon>
        <taxon>Heterobranchia</taxon>
        <taxon>Euthyneura</taxon>
        <taxon>Panpulmonata</taxon>
        <taxon>Sacoglossa</taxon>
        <taxon>Placobranchoidea</taxon>
        <taxon>Plakobranchidae</taxon>
        <taxon>Elysia</taxon>
    </lineage>
</organism>
<evidence type="ECO:0000256" key="2">
    <source>
        <dbReference type="ARBA" id="ARBA00023015"/>
    </source>
</evidence>
<dbReference type="PANTHER" id="PTHR10649:SF12">
    <property type="entry name" value="SPINELESS, ISOFORM C"/>
    <property type="match status" value="1"/>
</dbReference>
<evidence type="ECO:0000256" key="1">
    <source>
        <dbReference type="ARBA" id="ARBA00004123"/>
    </source>
</evidence>
<gene>
    <name evidence="8" type="ORF">RRG08_061870</name>
</gene>
<evidence type="ECO:0000256" key="3">
    <source>
        <dbReference type="ARBA" id="ARBA00023125"/>
    </source>
</evidence>
<evidence type="ECO:0000256" key="4">
    <source>
        <dbReference type="ARBA" id="ARBA00023163"/>
    </source>
</evidence>
<keyword evidence="4" id="KW-0804">Transcription</keyword>
<evidence type="ECO:0000256" key="5">
    <source>
        <dbReference type="ARBA" id="ARBA00023242"/>
    </source>
</evidence>
<feature type="compositionally biased region" description="Low complexity" evidence="6">
    <location>
        <begin position="360"/>
        <end position="376"/>
    </location>
</feature>
<feature type="domain" description="PAS" evidence="7">
    <location>
        <begin position="61"/>
        <end position="126"/>
    </location>
</feature>
<sequence length="972" mass="105913">MLTPLISLSHSSPESPTKSQPQSWSCCFSRSVLPVRYGIESHLMNRSHLFLEPGFSEGESILQALYGFLFVVTCDGEVFFASRTVEQYLGFHQSDIIHQSVMELIHSEDREEFKRQLTWNALLPGEKNGISLHEIMLPENAAHLHRSFTVRFRCLLDNTSGFITLEINGWIRVLHGQGPHNEEPQLALFATCSPFGPLSLFDIPSREMTFKTKHKMDFSPVTMDSRGKTLFAYTEQELANRSGYDLIHPDDLNYFSCAHQELIKTGSSGLISYRWQTKLQQWIWMQSSCKVIYKNSKPDFIICTHRQLTEDEGQDLFSKRGNEFKLPYPLLDIDMCAGFGFGDDEISTKSKPSKSKKKSSSTSSNGNSSSNSGPSNGQLNSITAPSGVSVYDGGVGVTSGVSKDCHSGGGSGKKRKSNASSASGAAAAATAATAACLIGGLPPYCPYPTGFVPYDSGGAMMSSAGDSLKTTESLYPYNPSSFGFDATDMYRAQGAYGALHAATTMYQHQQQQHQASAQEPYRLDMVDKHQSYFLDPHSRQYQPSHHHLSPALPPAPYGNAISTYGGGVNCAGTEFGPPPAASKYGYDVSGVPCAYGFDSYSLDFGKRMDCNDLSQISQISQIHPDMKRAYAFDYSSHTHPPHTSSYHPHSSLIDPHNIHDRYAAANRLGVTPLDPVDLRNTSGLFGTNSFMNTVDTSVTNSAATSSPCFSIGNNPASFTSSNHSISSPASSSMFKPVAITASPSVPVSSTPISTATNAHNQATGDAKDISSPDSAPGLHSIILPSASYDQQHIPFSLPHNSVIKSTRQRNPHLAQPQPPPSNATCDLPMAHARPSPGNSPWKYCNKSEGSHTVSPMTSLPHMMASSDLSDKMGENKFSSCGDSSDPHNPNNGMRCQNKESPMTGIPVSVVKQPSWTQNKEWITTDLYSKPPRVIFPDPCHSVKHLGLKAYERGDNPLLSFSEMTHSLMSSTY</sequence>